<protein>
    <submittedName>
        <fullName evidence="2">Uncharacterized protein</fullName>
    </submittedName>
</protein>
<gene>
    <name evidence="2" type="ORF">JRA39_003681</name>
</gene>
<accession>A0AAI9MXU8</accession>
<name>A0AAI9MXU8_PROST</name>
<organism evidence="2">
    <name type="scientific">Providencia stuartii</name>
    <dbReference type="NCBI Taxonomy" id="588"/>
    <lineage>
        <taxon>Bacteria</taxon>
        <taxon>Pseudomonadati</taxon>
        <taxon>Pseudomonadota</taxon>
        <taxon>Gammaproteobacteria</taxon>
        <taxon>Enterobacterales</taxon>
        <taxon>Morganellaceae</taxon>
        <taxon>Providencia</taxon>
    </lineage>
</organism>
<comment type="caution">
    <text evidence="2">The sequence shown here is derived from an EMBL/GenBank/DDBJ whole genome shotgun (WGS) entry which is preliminary data.</text>
</comment>
<proteinExistence type="predicted"/>
<feature type="region of interest" description="Disordered" evidence="1">
    <location>
        <begin position="160"/>
        <end position="186"/>
    </location>
</feature>
<dbReference type="EMBL" id="AAZDVE040000040">
    <property type="protein sequence ID" value="EMP9434563.1"/>
    <property type="molecule type" value="Genomic_DNA"/>
</dbReference>
<evidence type="ECO:0000313" key="2">
    <source>
        <dbReference type="EMBL" id="EMP9434563.1"/>
    </source>
</evidence>
<dbReference type="AlphaFoldDB" id="A0AAI9MXU8"/>
<sequence length="186" mass="21195">MVQSITHKALNYTQQLQQPEITAHNSGITGNIKRTTNNVQSNPVLNQQNTSKVDSGIFKLKELKGIEKEVNSIQQKMKTLLENIGHERGAMERENNKKELTIFSNTLHSLKAKTANYQERLNSVNYKQNSKKRETLAKFESKLNAASLDKNKIESKEGYKNMKATQEANKKFDNTTPKYVTPRSLL</sequence>
<evidence type="ECO:0000256" key="1">
    <source>
        <dbReference type="SAM" id="MobiDB-lite"/>
    </source>
</evidence>
<reference evidence="2" key="1">
    <citation type="submission" date="2024-02" db="EMBL/GenBank/DDBJ databases">
        <authorList>
            <consortium name="Clinical and Environmental Microbiology Branch: Whole genome sequencing antimicrobial resistance pathogens in the healthcare setting"/>
        </authorList>
    </citation>
    <scope>NUCLEOTIDE SEQUENCE</scope>
    <source>
        <strain evidence="2">2020GO-00142</strain>
    </source>
</reference>
<dbReference type="RefSeq" id="WP_247047238.1">
    <property type="nucleotide sequence ID" value="NZ_CP119540.1"/>
</dbReference>